<reference evidence="1 2" key="1">
    <citation type="submission" date="2021-03" db="EMBL/GenBank/DDBJ databases">
        <title>Genomic Encyclopedia of Type Strains, Phase IV (KMG-IV): sequencing the most valuable type-strain genomes for metagenomic binning, comparative biology and taxonomic classification.</title>
        <authorList>
            <person name="Goeker M."/>
        </authorList>
    </citation>
    <scope>NUCLEOTIDE SEQUENCE [LARGE SCALE GENOMIC DNA]</scope>
    <source>
        <strain evidence="1 2">DSM 26806</strain>
    </source>
</reference>
<accession>A0ABS4JD40</accession>
<sequence length="166" mass="19667">MKDRDSSYRELILLYMNDKLDDRGRIEVEQQMEQNDEFMLEYMDILEHESSIFPELNDPAQFTHNVMAELPRQKCIKQEEYSDEHQGIKQEDYELEYHRVKGRSWLIHPITHYAIAASITLVLMSTGTFDHLFKDSEGALELKGASYSAQLMTKTTHWLDRLNRHN</sequence>
<evidence type="ECO:0000313" key="2">
    <source>
        <dbReference type="Proteomes" id="UP001519288"/>
    </source>
</evidence>
<dbReference type="EMBL" id="JAGGLD010000001">
    <property type="protein sequence ID" value="MBP1999590.1"/>
    <property type="molecule type" value="Genomic_DNA"/>
</dbReference>
<gene>
    <name evidence="1" type="ORF">J2Z69_000609</name>
</gene>
<name>A0ABS4JD40_9BACL</name>
<comment type="caution">
    <text evidence="1">The sequence shown here is derived from an EMBL/GenBank/DDBJ whole genome shotgun (WGS) entry which is preliminary data.</text>
</comment>
<organism evidence="1 2">
    <name type="scientific">Paenibacillus shirakamiensis</name>
    <dbReference type="NCBI Taxonomy" id="1265935"/>
    <lineage>
        <taxon>Bacteria</taxon>
        <taxon>Bacillati</taxon>
        <taxon>Bacillota</taxon>
        <taxon>Bacilli</taxon>
        <taxon>Bacillales</taxon>
        <taxon>Paenibacillaceae</taxon>
        <taxon>Paenibacillus</taxon>
    </lineage>
</organism>
<keyword evidence="2" id="KW-1185">Reference proteome</keyword>
<dbReference type="RefSeq" id="WP_209859017.1">
    <property type="nucleotide sequence ID" value="NZ_JAGGLD010000001.1"/>
</dbReference>
<proteinExistence type="predicted"/>
<dbReference type="Proteomes" id="UP001519288">
    <property type="component" value="Unassembled WGS sequence"/>
</dbReference>
<protein>
    <submittedName>
        <fullName evidence="1">Uncharacterized protein</fullName>
    </submittedName>
</protein>
<evidence type="ECO:0000313" key="1">
    <source>
        <dbReference type="EMBL" id="MBP1999590.1"/>
    </source>
</evidence>